<organism evidence="3 4">
    <name type="scientific">Pseudonocardia sediminis</name>
    <dbReference type="NCBI Taxonomy" id="1397368"/>
    <lineage>
        <taxon>Bacteria</taxon>
        <taxon>Bacillati</taxon>
        <taxon>Actinomycetota</taxon>
        <taxon>Actinomycetes</taxon>
        <taxon>Pseudonocardiales</taxon>
        <taxon>Pseudonocardiaceae</taxon>
        <taxon>Pseudonocardia</taxon>
    </lineage>
</organism>
<protein>
    <submittedName>
        <fullName evidence="3">Uncharacterized protein</fullName>
    </submittedName>
</protein>
<comment type="caution">
    <text evidence="3">The sequence shown here is derived from an EMBL/GenBank/DDBJ whole genome shotgun (WGS) entry which is preliminary data.</text>
</comment>
<dbReference type="AlphaFoldDB" id="A0A4Q7V4C7"/>
<keyword evidence="4" id="KW-1185">Reference proteome</keyword>
<evidence type="ECO:0000313" key="3">
    <source>
        <dbReference type="EMBL" id="RZT87583.1"/>
    </source>
</evidence>
<proteinExistence type="predicted"/>
<name>A0A4Q7V4C7_PSEST</name>
<reference evidence="3 4" key="1">
    <citation type="submission" date="2019-02" db="EMBL/GenBank/DDBJ databases">
        <title>Sequencing the genomes of 1000 actinobacteria strains.</title>
        <authorList>
            <person name="Klenk H.-P."/>
        </authorList>
    </citation>
    <scope>NUCLEOTIDE SEQUENCE [LARGE SCALE GENOMIC DNA]</scope>
    <source>
        <strain evidence="3 4">DSM 45779</strain>
    </source>
</reference>
<dbReference type="RefSeq" id="WP_130291713.1">
    <property type="nucleotide sequence ID" value="NZ_SHKL01000001.1"/>
</dbReference>
<gene>
    <name evidence="3" type="ORF">EV383_4509</name>
</gene>
<evidence type="ECO:0000256" key="1">
    <source>
        <dbReference type="SAM" id="MobiDB-lite"/>
    </source>
</evidence>
<dbReference type="EMBL" id="SHKL01000001">
    <property type="protein sequence ID" value="RZT87583.1"/>
    <property type="molecule type" value="Genomic_DNA"/>
</dbReference>
<evidence type="ECO:0000256" key="2">
    <source>
        <dbReference type="SAM" id="Phobius"/>
    </source>
</evidence>
<keyword evidence="2" id="KW-0472">Membrane</keyword>
<accession>A0A4Q7V4C7</accession>
<feature type="transmembrane region" description="Helical" evidence="2">
    <location>
        <begin position="6"/>
        <end position="29"/>
    </location>
</feature>
<dbReference type="Proteomes" id="UP000291591">
    <property type="component" value="Unassembled WGS sequence"/>
</dbReference>
<sequence length="64" mass="6578">MNLSEIMALTGGSAGIIVLFAVAVAPWLAAHAQTGAPRPARATPFVPSPRRPLPVEDSARTATV</sequence>
<keyword evidence="2" id="KW-1133">Transmembrane helix</keyword>
<feature type="compositionally biased region" description="Basic and acidic residues" evidence="1">
    <location>
        <begin position="53"/>
        <end position="64"/>
    </location>
</feature>
<feature type="region of interest" description="Disordered" evidence="1">
    <location>
        <begin position="33"/>
        <end position="64"/>
    </location>
</feature>
<evidence type="ECO:0000313" key="4">
    <source>
        <dbReference type="Proteomes" id="UP000291591"/>
    </source>
</evidence>
<keyword evidence="2" id="KW-0812">Transmembrane</keyword>